<protein>
    <recommendedName>
        <fullName evidence="1">Retrotransposon Copia-like N-terminal domain-containing protein</fullName>
    </recommendedName>
</protein>
<gene>
    <name evidence="2" type="ORF">glysoja_031434</name>
</gene>
<dbReference type="Proteomes" id="UP000053555">
    <property type="component" value="Unassembled WGS sequence"/>
</dbReference>
<evidence type="ECO:0000313" key="2">
    <source>
        <dbReference type="EMBL" id="KHN42498.1"/>
    </source>
</evidence>
<name>A0A0B2SCG7_GLYSO</name>
<feature type="non-terminal residue" evidence="2">
    <location>
        <position position="1"/>
    </location>
</feature>
<proteinExistence type="predicted"/>
<dbReference type="AlphaFoldDB" id="A0A0B2SCG7"/>
<sequence length="81" mass="9242">QSLNIHTPFYLHPGESPTTTLVSPLLDSSNYNSWSRSMITALSAKNKVKFIDGSIKRYALDHVLHTSWKRCNNMVVSWLVH</sequence>
<dbReference type="PANTHER" id="PTHR37610">
    <property type="entry name" value="CCHC-TYPE DOMAIN-CONTAINING PROTEIN"/>
    <property type="match status" value="1"/>
</dbReference>
<dbReference type="PANTHER" id="PTHR37610:SF55">
    <property type="entry name" value="RETROTRANSPOSON COPIA-LIKE N-TERMINAL DOMAIN-CONTAINING PROTEIN"/>
    <property type="match status" value="1"/>
</dbReference>
<dbReference type="EMBL" id="KN644414">
    <property type="protein sequence ID" value="KHN42498.1"/>
    <property type="molecule type" value="Genomic_DNA"/>
</dbReference>
<reference evidence="2" key="1">
    <citation type="submission" date="2014-07" db="EMBL/GenBank/DDBJ databases">
        <title>Identification of a novel salt tolerance gene in wild soybean by whole-genome sequencing.</title>
        <authorList>
            <person name="Lam H.-M."/>
            <person name="Qi X."/>
            <person name="Li M.-W."/>
            <person name="Liu X."/>
            <person name="Xie M."/>
            <person name="Ni M."/>
            <person name="Xu X."/>
        </authorList>
    </citation>
    <scope>NUCLEOTIDE SEQUENCE [LARGE SCALE GENOMIC DNA]</scope>
    <source>
        <tissue evidence="2">Root</tissue>
    </source>
</reference>
<accession>A0A0B2SCG7</accession>
<feature type="domain" description="Retrotransposon Copia-like N-terminal" evidence="1">
    <location>
        <begin position="12"/>
        <end position="56"/>
    </location>
</feature>
<evidence type="ECO:0000259" key="1">
    <source>
        <dbReference type="Pfam" id="PF14244"/>
    </source>
</evidence>
<dbReference type="InterPro" id="IPR029472">
    <property type="entry name" value="Copia-like_N"/>
</dbReference>
<organism evidence="2">
    <name type="scientific">Glycine soja</name>
    <name type="common">Wild soybean</name>
    <dbReference type="NCBI Taxonomy" id="3848"/>
    <lineage>
        <taxon>Eukaryota</taxon>
        <taxon>Viridiplantae</taxon>
        <taxon>Streptophyta</taxon>
        <taxon>Embryophyta</taxon>
        <taxon>Tracheophyta</taxon>
        <taxon>Spermatophyta</taxon>
        <taxon>Magnoliopsida</taxon>
        <taxon>eudicotyledons</taxon>
        <taxon>Gunneridae</taxon>
        <taxon>Pentapetalae</taxon>
        <taxon>rosids</taxon>
        <taxon>fabids</taxon>
        <taxon>Fabales</taxon>
        <taxon>Fabaceae</taxon>
        <taxon>Papilionoideae</taxon>
        <taxon>50 kb inversion clade</taxon>
        <taxon>NPAAA clade</taxon>
        <taxon>indigoferoid/millettioid clade</taxon>
        <taxon>Phaseoleae</taxon>
        <taxon>Glycine</taxon>
        <taxon>Glycine subgen. Soja</taxon>
    </lineage>
</organism>
<dbReference type="Pfam" id="PF14244">
    <property type="entry name" value="Retrotran_gag_3"/>
    <property type="match status" value="1"/>
</dbReference>